<evidence type="ECO:0000256" key="11">
    <source>
        <dbReference type="ARBA" id="ARBA00023002"/>
    </source>
</evidence>
<evidence type="ECO:0000259" key="19">
    <source>
        <dbReference type="PROSITE" id="PS51393"/>
    </source>
</evidence>
<dbReference type="GO" id="GO:0005506">
    <property type="term" value="F:iron ion binding"/>
    <property type="evidence" value="ECO:0007669"/>
    <property type="project" value="UniProtKB-ARBA"/>
</dbReference>
<evidence type="ECO:0000256" key="9">
    <source>
        <dbReference type="ARBA" id="ARBA00022832"/>
    </source>
</evidence>
<dbReference type="PANTHER" id="PTHR11771">
    <property type="entry name" value="LIPOXYGENASE"/>
    <property type="match status" value="1"/>
</dbReference>
<keyword evidence="11" id="KW-0560">Oxidoreductase</keyword>
<protein>
    <recommendedName>
        <fullName evidence="15">linoleate 9S-lipoxygenase</fullName>
        <ecNumber evidence="15">1.13.11.58</ecNumber>
    </recommendedName>
</protein>
<dbReference type="SMART" id="SM00308">
    <property type="entry name" value="LH2"/>
    <property type="match status" value="1"/>
</dbReference>
<keyword evidence="8" id="KW-0925">Oxylipin biosynthesis</keyword>
<dbReference type="FunFam" id="4.10.375.10:FF:000001">
    <property type="entry name" value="Lipoxygenase"/>
    <property type="match status" value="1"/>
</dbReference>
<evidence type="ECO:0000256" key="5">
    <source>
        <dbReference type="ARBA" id="ARBA00022490"/>
    </source>
</evidence>
<dbReference type="InterPro" id="IPR020833">
    <property type="entry name" value="LipOase_Fe_BS"/>
</dbReference>
<evidence type="ECO:0000256" key="2">
    <source>
        <dbReference type="ARBA" id="ARBA00004496"/>
    </source>
</evidence>
<dbReference type="PROSITE" id="PS00711">
    <property type="entry name" value="LIPOXYGENASE_1"/>
    <property type="match status" value="1"/>
</dbReference>
<keyword evidence="10" id="KW-0223">Dioxygenase</keyword>
<feature type="region of interest" description="Disordered" evidence="17">
    <location>
        <begin position="226"/>
        <end position="258"/>
    </location>
</feature>
<sequence>MLKNIIDAITGDDGGDNTIIKCKNGQCKKIEGTVVLMKKNVLDFNDFHASVLDRVHELFGQRVSLQLVSAVNYGDSTENGLQGKLGKPAYLENWISTITPLIAGESAFKVTFDWDEDIGIPGAFLIRNNHHSEFYLKTLTLEDVPGHGRIHFVCNSWVYPTDQYKKDRFFFSNKTYLPSETPRPLLKYREQELLNLRGDGTGELQEWDRVYDYAYYNDLGNPDKDPKYARPVLGGSAEYPYPRRGRTGRPPTKTDPNSESRLKLLMSLNIYVPRDERFGHLKMSDFLAYALKSIAQFIKPELESLFDSTPTEFDSFQDVIKLYEGGIKLPDGVLENIKDNIPAEMLKEIFRTDGEGLLKYPMPQVIKEDRSAWRTDEEFAREMLAGVNPVSIRVLEEFPPTSKLDSKVYGDQTSTITKEQVEKSIDGLSIEEAIKNKKLFILDHHDAFMPYLRRINSTTTKTYASRTILFLKNDGTLKPVAIELSLPHPEGDQFGAISKVFTPAEQGVEGSIWQLAKAYVAVNDSGYHQLISHWLNTHAVIEPFVIATNRQLSVLHPIHKLLHPHFRDTMNINAFARQILINAGGVLELTVFPAKYAMEMSSIVYKDWVFPEQALPADLIKRGMAVKDSSSPHGLRLLIKDYPYAVDGLEIWSAIKTWVEDYCFFYYKTDDMVQKDSELQSWWKELREEGHGDKKDEPWWPKMQKREELVETCTIIIWVASALHAAVNFGQYPYAGYLPNRPTVSRRFMPEEGTPEYAELQSDPDKAFLKTITAQLQTLLGVSLIEILSRHSTDEVYLGQRDTPEWTLDAQPLKSFEKFGKKLAEIEDRIIRMNNDKQWKNRVGPVKVPYTLLYPTGESGLSGKGIPNSVSI</sequence>
<evidence type="ECO:0000256" key="16">
    <source>
        <dbReference type="PROSITE-ProRule" id="PRU00152"/>
    </source>
</evidence>
<evidence type="ECO:0000256" key="3">
    <source>
        <dbReference type="ARBA" id="ARBA00009419"/>
    </source>
</evidence>
<evidence type="ECO:0000256" key="14">
    <source>
        <dbReference type="ARBA" id="ARBA00023160"/>
    </source>
</evidence>
<evidence type="ECO:0000256" key="1">
    <source>
        <dbReference type="ARBA" id="ARBA00001962"/>
    </source>
</evidence>
<dbReference type="AlphaFoldDB" id="A0A922JBF1"/>
<organism evidence="20 21">
    <name type="scientific">Carya illinoinensis</name>
    <name type="common">Pecan</name>
    <dbReference type="NCBI Taxonomy" id="32201"/>
    <lineage>
        <taxon>Eukaryota</taxon>
        <taxon>Viridiplantae</taxon>
        <taxon>Streptophyta</taxon>
        <taxon>Embryophyta</taxon>
        <taxon>Tracheophyta</taxon>
        <taxon>Spermatophyta</taxon>
        <taxon>Magnoliopsida</taxon>
        <taxon>eudicotyledons</taxon>
        <taxon>Gunneridae</taxon>
        <taxon>Pentapetalae</taxon>
        <taxon>rosids</taxon>
        <taxon>fabids</taxon>
        <taxon>Fagales</taxon>
        <taxon>Juglandaceae</taxon>
        <taxon>Carya</taxon>
    </lineage>
</organism>
<evidence type="ECO:0000256" key="15">
    <source>
        <dbReference type="ARBA" id="ARBA00039006"/>
    </source>
</evidence>
<dbReference type="GO" id="GO:1990136">
    <property type="term" value="F:linoleate 9S-lipoxygenase activity"/>
    <property type="evidence" value="ECO:0007669"/>
    <property type="project" value="UniProtKB-EC"/>
</dbReference>
<dbReference type="Pfam" id="PF01477">
    <property type="entry name" value="PLAT"/>
    <property type="match status" value="1"/>
</dbReference>
<dbReference type="EMBL" id="CM031832">
    <property type="protein sequence ID" value="KAG6701435.1"/>
    <property type="molecule type" value="Genomic_DNA"/>
</dbReference>
<evidence type="ECO:0000256" key="17">
    <source>
        <dbReference type="SAM" id="MobiDB-lite"/>
    </source>
</evidence>
<dbReference type="PROSITE" id="PS00081">
    <property type="entry name" value="LIPOXYGENASE_2"/>
    <property type="match status" value="1"/>
</dbReference>
<dbReference type="PROSITE" id="PS50095">
    <property type="entry name" value="PLAT"/>
    <property type="match status" value="1"/>
</dbReference>
<evidence type="ECO:0000256" key="7">
    <source>
        <dbReference type="ARBA" id="ARBA00022723"/>
    </source>
</evidence>
<evidence type="ECO:0000256" key="12">
    <source>
        <dbReference type="ARBA" id="ARBA00023004"/>
    </source>
</evidence>
<comment type="cofactor">
    <cofactor evidence="1">
        <name>Fe cation</name>
        <dbReference type="ChEBI" id="CHEBI:24875"/>
    </cofactor>
</comment>
<name>A0A922JBF1_CARIL</name>
<dbReference type="CDD" id="cd01751">
    <property type="entry name" value="PLAT_LH2"/>
    <property type="match status" value="1"/>
</dbReference>
<dbReference type="GO" id="GO:0006633">
    <property type="term" value="P:fatty acid biosynthetic process"/>
    <property type="evidence" value="ECO:0007669"/>
    <property type="project" value="UniProtKB-KW"/>
</dbReference>
<dbReference type="GO" id="GO:0034440">
    <property type="term" value="P:lipid oxidation"/>
    <property type="evidence" value="ECO:0007669"/>
    <property type="project" value="InterPro"/>
</dbReference>
<evidence type="ECO:0000256" key="8">
    <source>
        <dbReference type="ARBA" id="ARBA00022767"/>
    </source>
</evidence>
<reference evidence="20" key="1">
    <citation type="submission" date="2021-01" db="EMBL/GenBank/DDBJ databases">
        <authorList>
            <person name="Lovell J.T."/>
            <person name="Bentley N."/>
            <person name="Bhattarai G."/>
            <person name="Jenkins J.W."/>
            <person name="Sreedasyam A."/>
            <person name="Alarcon Y."/>
            <person name="Bock C."/>
            <person name="Boston L."/>
            <person name="Carlson J."/>
            <person name="Cervantes K."/>
            <person name="Clermont K."/>
            <person name="Krom N."/>
            <person name="Kubenka K."/>
            <person name="Mamidi S."/>
            <person name="Mattison C."/>
            <person name="Monteros M."/>
            <person name="Pisani C."/>
            <person name="Plott C."/>
            <person name="Rajasekar S."/>
            <person name="Rhein H.S."/>
            <person name="Rohla C."/>
            <person name="Song M."/>
            <person name="Hilaire R.S."/>
            <person name="Shu S."/>
            <person name="Wells L."/>
            <person name="Wang X."/>
            <person name="Webber J."/>
            <person name="Heerema R.J."/>
            <person name="Klein P."/>
            <person name="Conner P."/>
            <person name="Grauke L."/>
            <person name="Grimwood J."/>
            <person name="Schmutz J."/>
            <person name="Randall J.J."/>
        </authorList>
    </citation>
    <scope>NUCLEOTIDE SEQUENCE</scope>
    <source>
        <tissue evidence="20">Leaf</tissue>
    </source>
</reference>
<evidence type="ECO:0000256" key="10">
    <source>
        <dbReference type="ARBA" id="ARBA00022964"/>
    </source>
</evidence>
<evidence type="ECO:0000256" key="4">
    <source>
        <dbReference type="ARBA" id="ARBA00011245"/>
    </source>
</evidence>
<evidence type="ECO:0000259" key="18">
    <source>
        <dbReference type="PROSITE" id="PS50095"/>
    </source>
</evidence>
<dbReference type="InterPro" id="IPR000907">
    <property type="entry name" value="LipOase"/>
</dbReference>
<dbReference type="GO" id="GO:0031408">
    <property type="term" value="P:oxylipin biosynthetic process"/>
    <property type="evidence" value="ECO:0007669"/>
    <property type="project" value="UniProtKB-KW"/>
</dbReference>
<keyword evidence="6" id="KW-0444">Lipid biosynthesis</keyword>
<evidence type="ECO:0000313" key="20">
    <source>
        <dbReference type="EMBL" id="KAG6701435.1"/>
    </source>
</evidence>
<feature type="domain" description="PLAT" evidence="18">
    <location>
        <begin position="45"/>
        <end position="172"/>
    </location>
</feature>
<keyword evidence="5" id="KW-0963">Cytoplasm</keyword>
<evidence type="ECO:0000256" key="6">
    <source>
        <dbReference type="ARBA" id="ARBA00022516"/>
    </source>
</evidence>
<feature type="domain" description="Lipoxygenase" evidence="19">
    <location>
        <begin position="175"/>
        <end position="872"/>
    </location>
</feature>
<dbReference type="InterPro" id="IPR020834">
    <property type="entry name" value="LipOase_CS"/>
</dbReference>
<keyword evidence="7" id="KW-0479">Metal-binding</keyword>
<dbReference type="EC" id="1.13.11.58" evidence="15"/>
<keyword evidence="13" id="KW-0443">Lipid metabolism</keyword>
<comment type="subcellular location">
    <subcellularLocation>
        <location evidence="2">Cytoplasm</location>
    </subcellularLocation>
</comment>
<dbReference type="InterPro" id="IPR042057">
    <property type="entry name" value="Lipoxy_PLAT/LH2"/>
</dbReference>
<evidence type="ECO:0000256" key="13">
    <source>
        <dbReference type="ARBA" id="ARBA00023098"/>
    </source>
</evidence>
<dbReference type="InterPro" id="IPR013819">
    <property type="entry name" value="LipOase_C"/>
</dbReference>
<gene>
    <name evidence="20" type="ORF">I3842_08G165100</name>
</gene>
<dbReference type="InterPro" id="IPR001024">
    <property type="entry name" value="PLAT/LH2_dom"/>
</dbReference>
<keyword evidence="9" id="KW-0276">Fatty acid metabolism</keyword>
<proteinExistence type="inferred from homology"/>
<keyword evidence="14" id="KW-0275">Fatty acid biosynthesis</keyword>
<comment type="caution">
    <text evidence="16">Lacks conserved residue(s) required for the propagation of feature annotation.</text>
</comment>
<dbReference type="Proteomes" id="UP000811246">
    <property type="component" value="Chromosome 8"/>
</dbReference>
<dbReference type="FunFam" id="3.10.450.60:FF:000002">
    <property type="entry name" value="Lipoxygenase"/>
    <property type="match status" value="1"/>
</dbReference>
<evidence type="ECO:0000313" key="21">
    <source>
        <dbReference type="Proteomes" id="UP000811246"/>
    </source>
</evidence>
<keyword evidence="12" id="KW-0408">Iron</keyword>
<comment type="similarity">
    <text evidence="3">Belongs to the lipoxygenase family.</text>
</comment>
<dbReference type="Pfam" id="PF00305">
    <property type="entry name" value="Lipoxygenase"/>
    <property type="match status" value="1"/>
</dbReference>
<dbReference type="FunFam" id="2.60.60.20:FF:000015">
    <property type="entry name" value="Lipoxygenase"/>
    <property type="match status" value="1"/>
</dbReference>
<dbReference type="FunFam" id="4.10.372.10:FF:000001">
    <property type="entry name" value="Lipoxygenase"/>
    <property type="match status" value="1"/>
</dbReference>
<comment type="caution">
    <text evidence="20">The sequence shown here is derived from an EMBL/GenBank/DDBJ whole genome shotgun (WGS) entry which is preliminary data.</text>
</comment>
<dbReference type="GO" id="GO:0005737">
    <property type="term" value="C:cytoplasm"/>
    <property type="evidence" value="ECO:0007669"/>
    <property type="project" value="UniProtKB-SubCell"/>
</dbReference>
<comment type="subunit">
    <text evidence="4">Monomer.</text>
</comment>
<dbReference type="PROSITE" id="PS51393">
    <property type="entry name" value="LIPOXYGENASE_3"/>
    <property type="match status" value="1"/>
</dbReference>
<accession>A0A922JBF1</accession>
<dbReference type="FunFam" id="1.20.245.10:FF:000002">
    <property type="entry name" value="Lipoxygenase"/>
    <property type="match status" value="1"/>
</dbReference>